<dbReference type="OrthoDB" id="5376140at2759"/>
<keyword evidence="2" id="KW-1185">Reference proteome</keyword>
<dbReference type="Proteomes" id="UP000248961">
    <property type="component" value="Unassembled WGS sequence"/>
</dbReference>
<dbReference type="AlphaFoldDB" id="A0A395I3T8"/>
<proteinExistence type="predicted"/>
<gene>
    <name evidence="1" type="ORF">BO97DRAFT_422812</name>
</gene>
<reference evidence="1 2" key="1">
    <citation type="submission" date="2018-02" db="EMBL/GenBank/DDBJ databases">
        <title>The genomes of Aspergillus section Nigri reveals drivers in fungal speciation.</title>
        <authorList>
            <consortium name="DOE Joint Genome Institute"/>
            <person name="Vesth T.C."/>
            <person name="Nybo J."/>
            <person name="Theobald S."/>
            <person name="Brandl J."/>
            <person name="Frisvad J.C."/>
            <person name="Nielsen K.F."/>
            <person name="Lyhne E.K."/>
            <person name="Kogle M.E."/>
            <person name="Kuo A."/>
            <person name="Riley R."/>
            <person name="Clum A."/>
            <person name="Nolan M."/>
            <person name="Lipzen A."/>
            <person name="Salamov A."/>
            <person name="Henrissat B."/>
            <person name="Wiebenga A."/>
            <person name="De vries R.P."/>
            <person name="Grigoriev I.V."/>
            <person name="Mortensen U.H."/>
            <person name="Andersen M.R."/>
            <person name="Baker S.E."/>
        </authorList>
    </citation>
    <scope>NUCLEOTIDE SEQUENCE [LARGE SCALE GENOMIC DNA]</scope>
    <source>
        <strain evidence="1 2">CBS 101889</strain>
    </source>
</reference>
<accession>A0A395I3T8</accession>
<evidence type="ECO:0000313" key="1">
    <source>
        <dbReference type="EMBL" id="RAL14396.1"/>
    </source>
</evidence>
<protein>
    <submittedName>
        <fullName evidence="1">Uncharacterized protein</fullName>
    </submittedName>
</protein>
<dbReference type="RefSeq" id="XP_025553550.1">
    <property type="nucleotide sequence ID" value="XM_025696833.1"/>
</dbReference>
<dbReference type="EMBL" id="KZ824275">
    <property type="protein sequence ID" value="RAL14396.1"/>
    <property type="molecule type" value="Genomic_DNA"/>
</dbReference>
<organism evidence="1 2">
    <name type="scientific">Aspergillus homomorphus (strain CBS 101889)</name>
    <dbReference type="NCBI Taxonomy" id="1450537"/>
    <lineage>
        <taxon>Eukaryota</taxon>
        <taxon>Fungi</taxon>
        <taxon>Dikarya</taxon>
        <taxon>Ascomycota</taxon>
        <taxon>Pezizomycotina</taxon>
        <taxon>Eurotiomycetes</taxon>
        <taxon>Eurotiomycetidae</taxon>
        <taxon>Eurotiales</taxon>
        <taxon>Aspergillaceae</taxon>
        <taxon>Aspergillus</taxon>
        <taxon>Aspergillus subgen. Circumdati</taxon>
    </lineage>
</organism>
<name>A0A395I3T8_ASPHC</name>
<sequence>MGEQSDAEFILIDHIIEAWQLTSPEPVPCLHPADEPTGTEYFCRFAIRGGTDGRLACFTPLSSGLLSRKYRWSRPRYVQSRPSILDFSPRDLGLAEGFYQADCNVIAGFGFDSVLDMTWKARYPAATVYDDRSSVVFAGIESGQMSPPRGMTTDVLKVVLLSENRPLTIGTDQDSEHGPLFKTCIEEFSLSTKDIDFLLVTIFLLSENALEFKTFPMTTFSMEPTQPSTLKF</sequence>
<dbReference type="VEuPathDB" id="FungiDB:BO97DRAFT_422812"/>
<evidence type="ECO:0000313" key="2">
    <source>
        <dbReference type="Proteomes" id="UP000248961"/>
    </source>
</evidence>
<dbReference type="GeneID" id="37201122"/>